<dbReference type="GeneTree" id="ENSGT00940000158232"/>
<dbReference type="PIRSF" id="PIRSF000619">
    <property type="entry name" value="TyrPK_EGF-R"/>
    <property type="match status" value="1"/>
</dbReference>
<dbReference type="InterPro" id="IPR050122">
    <property type="entry name" value="RTK"/>
</dbReference>
<dbReference type="GO" id="GO:0033080">
    <property type="term" value="P:immature T cell proliferation in thymus"/>
    <property type="evidence" value="ECO:0007669"/>
    <property type="project" value="Ensembl"/>
</dbReference>
<dbReference type="EC" id="2.7.10.1" evidence="24"/>
<dbReference type="GO" id="GO:0030971">
    <property type="term" value="F:receptor tyrosine kinase binding"/>
    <property type="evidence" value="ECO:0007669"/>
    <property type="project" value="Ensembl"/>
</dbReference>
<evidence type="ECO:0000259" key="30">
    <source>
        <dbReference type="PROSITE" id="PS50011"/>
    </source>
</evidence>
<dbReference type="InterPro" id="IPR000494">
    <property type="entry name" value="Rcpt_L-dom"/>
</dbReference>
<evidence type="ECO:0000256" key="8">
    <source>
        <dbReference type="ARBA" id="ARBA00022729"/>
    </source>
</evidence>
<dbReference type="GO" id="GO:0045785">
    <property type="term" value="P:positive regulation of cell adhesion"/>
    <property type="evidence" value="ECO:0007669"/>
    <property type="project" value="Ensembl"/>
</dbReference>
<evidence type="ECO:0000256" key="7">
    <source>
        <dbReference type="ARBA" id="ARBA00022692"/>
    </source>
</evidence>
<dbReference type="InterPro" id="IPR020635">
    <property type="entry name" value="Tyr_kinase_cat_dom"/>
</dbReference>
<dbReference type="InterPro" id="IPR049328">
    <property type="entry name" value="TM_ErbB1"/>
</dbReference>
<keyword evidence="5" id="KW-0597">Phosphoprotein</keyword>
<dbReference type="EMBL" id="AGCU01048216">
    <property type="status" value="NOT_ANNOTATED_CDS"/>
    <property type="molecule type" value="Genomic_DNA"/>
</dbReference>
<dbReference type="GO" id="GO:0016324">
    <property type="term" value="C:apical plasma membrane"/>
    <property type="evidence" value="ECO:0007669"/>
    <property type="project" value="Ensembl"/>
</dbReference>
<keyword evidence="8" id="KW-0732">Signal</keyword>
<dbReference type="InterPro" id="IPR008266">
    <property type="entry name" value="Tyr_kinase_AS"/>
</dbReference>
<dbReference type="STRING" id="13735.ENSPSIP00000007383"/>
<feature type="region of interest" description="Disordered" evidence="28">
    <location>
        <begin position="1118"/>
        <end position="1141"/>
    </location>
</feature>
<dbReference type="EMBL" id="AGCU01048217">
    <property type="status" value="NOT_ANNOTATED_CDS"/>
    <property type="molecule type" value="Genomic_DNA"/>
</dbReference>
<reference evidence="32" key="2">
    <citation type="journal article" date="2013" name="Nat. Genet.">
        <title>The draft genomes of soft-shell turtle and green sea turtle yield insights into the development and evolution of the turtle-specific body plan.</title>
        <authorList>
            <person name="Wang Z."/>
            <person name="Pascual-Anaya J."/>
            <person name="Zadissa A."/>
            <person name="Li W."/>
            <person name="Niimura Y."/>
            <person name="Huang Z."/>
            <person name="Li C."/>
            <person name="White S."/>
            <person name="Xiong Z."/>
            <person name="Fang D."/>
            <person name="Wang B."/>
            <person name="Ming Y."/>
            <person name="Chen Y."/>
            <person name="Zheng Y."/>
            <person name="Kuraku S."/>
            <person name="Pignatelli M."/>
            <person name="Herrero J."/>
            <person name="Beal K."/>
            <person name="Nozawa M."/>
            <person name="Li Q."/>
            <person name="Wang J."/>
            <person name="Zhang H."/>
            <person name="Yu L."/>
            <person name="Shigenobu S."/>
            <person name="Wang J."/>
            <person name="Liu J."/>
            <person name="Flicek P."/>
            <person name="Searle S."/>
            <person name="Wang J."/>
            <person name="Kuratani S."/>
            <person name="Yin Y."/>
            <person name="Aken B."/>
            <person name="Zhang G."/>
            <person name="Irie N."/>
        </authorList>
    </citation>
    <scope>NUCLEOTIDE SEQUENCE [LARGE SCALE GENOMIC DNA]</scope>
    <source>
        <strain evidence="32">Daiwa-1</strain>
    </source>
</reference>
<dbReference type="Gene3D" id="1.10.510.10">
    <property type="entry name" value="Transferase(Phosphotransferase) domain 1"/>
    <property type="match status" value="1"/>
</dbReference>
<keyword evidence="10 24" id="KW-0418">Kinase</keyword>
<evidence type="ECO:0000256" key="6">
    <source>
        <dbReference type="ARBA" id="ARBA00022679"/>
    </source>
</evidence>
<evidence type="ECO:0000256" key="19">
    <source>
        <dbReference type="ARBA" id="ARBA00023170"/>
    </source>
</evidence>
<name>K7FH73_PELSI</name>
<dbReference type="InterPro" id="IPR009030">
    <property type="entry name" value="Growth_fac_rcpt_cys_sf"/>
</dbReference>
<reference evidence="31" key="3">
    <citation type="submission" date="2025-08" db="UniProtKB">
        <authorList>
            <consortium name="Ensembl"/>
        </authorList>
    </citation>
    <scope>IDENTIFICATION</scope>
</reference>
<dbReference type="GO" id="GO:0042802">
    <property type="term" value="F:identical protein binding"/>
    <property type="evidence" value="ECO:0007669"/>
    <property type="project" value="Ensembl"/>
</dbReference>
<evidence type="ECO:0000256" key="11">
    <source>
        <dbReference type="ARBA" id="ARBA00022840"/>
    </source>
</evidence>
<keyword evidence="12 29" id="KW-1133">Transmembrane helix</keyword>
<evidence type="ECO:0000256" key="12">
    <source>
        <dbReference type="ARBA" id="ARBA00022989"/>
    </source>
</evidence>
<dbReference type="GO" id="GO:0005524">
    <property type="term" value="F:ATP binding"/>
    <property type="evidence" value="ECO:0007669"/>
    <property type="project" value="UniProtKB-UniRule"/>
</dbReference>
<dbReference type="GO" id="GO:0090314">
    <property type="term" value="P:positive regulation of protein targeting to membrane"/>
    <property type="evidence" value="ECO:0007669"/>
    <property type="project" value="Ensembl"/>
</dbReference>
<dbReference type="GO" id="GO:0050679">
    <property type="term" value="P:positive regulation of epithelial cell proliferation"/>
    <property type="evidence" value="ECO:0007669"/>
    <property type="project" value="Ensembl"/>
</dbReference>
<evidence type="ECO:0000256" key="24">
    <source>
        <dbReference type="PIRNR" id="PIRNR000619"/>
    </source>
</evidence>
<keyword evidence="9 24" id="KW-0547">Nucleotide-binding</keyword>
<dbReference type="GO" id="GO:0099645">
    <property type="term" value="P:neurotransmitter receptor localization to postsynaptic specialization membrane"/>
    <property type="evidence" value="ECO:0007669"/>
    <property type="project" value="Ensembl"/>
</dbReference>
<feature type="binding site" evidence="26">
    <location>
        <begin position="690"/>
        <end position="698"/>
    </location>
    <ligand>
        <name>ATP</name>
        <dbReference type="ChEBI" id="CHEBI:30616"/>
    </ligand>
</feature>
<dbReference type="GO" id="GO:0014044">
    <property type="term" value="P:Schwann cell development"/>
    <property type="evidence" value="ECO:0007669"/>
    <property type="project" value="Ensembl"/>
</dbReference>
<evidence type="ECO:0000256" key="27">
    <source>
        <dbReference type="PROSITE-ProRule" id="PRU10141"/>
    </source>
</evidence>
<dbReference type="GO" id="GO:0005829">
    <property type="term" value="C:cytosol"/>
    <property type="evidence" value="ECO:0007669"/>
    <property type="project" value="Ensembl"/>
</dbReference>
<feature type="compositionally biased region" description="Polar residues" evidence="28">
    <location>
        <begin position="1187"/>
        <end position="1205"/>
    </location>
</feature>
<dbReference type="CDD" id="cd12094">
    <property type="entry name" value="TM_ErbB2"/>
    <property type="match status" value="1"/>
</dbReference>
<dbReference type="GO" id="GO:0042060">
    <property type="term" value="P:wound healing"/>
    <property type="evidence" value="ECO:0007669"/>
    <property type="project" value="Ensembl"/>
</dbReference>
<dbReference type="AlphaFoldDB" id="K7FH73"/>
<dbReference type="InterPro" id="IPR000719">
    <property type="entry name" value="Prot_kinase_dom"/>
</dbReference>
<comment type="similarity">
    <text evidence="24">Belongs to the protein kinase superfamily. Tyr protein kinase family. EGF receptor subfamily.</text>
</comment>
<dbReference type="FunFam" id="1.10.510.10:FF:002828">
    <property type="entry name" value="Receptor tyrosine-protein kinase erbB-2"/>
    <property type="match status" value="1"/>
</dbReference>
<keyword evidence="15 24" id="KW-0829">Tyrosine-protein kinase</keyword>
<feature type="compositionally biased region" description="Basic residues" evidence="28">
    <location>
        <begin position="1054"/>
        <end position="1066"/>
    </location>
</feature>
<feature type="region of interest" description="Disordered" evidence="28">
    <location>
        <begin position="1031"/>
        <end position="1096"/>
    </location>
</feature>
<dbReference type="SUPFAM" id="SSF56112">
    <property type="entry name" value="Protein kinase-like (PK-like)"/>
    <property type="match status" value="1"/>
</dbReference>
<dbReference type="GO" id="GO:0048471">
    <property type="term" value="C:perinuclear region of cytoplasm"/>
    <property type="evidence" value="ECO:0007669"/>
    <property type="project" value="UniProtKB-SubCell"/>
</dbReference>
<dbReference type="EMBL" id="AGCU01048215">
    <property type="status" value="NOT_ANNOTATED_CDS"/>
    <property type="molecule type" value="Genomic_DNA"/>
</dbReference>
<keyword evidence="32" id="KW-1185">Reference proteome</keyword>
<dbReference type="Gene3D" id="4.10.1140.10">
    <property type="entry name" value="membrane-bound form of the juxtamembrane domain of the epidermal growth factor receptor like domain"/>
    <property type="match status" value="1"/>
</dbReference>
<dbReference type="GO" id="GO:0032886">
    <property type="term" value="P:regulation of microtubule-based process"/>
    <property type="evidence" value="ECO:0007669"/>
    <property type="project" value="Ensembl"/>
</dbReference>
<dbReference type="EMBL" id="AGCU01048210">
    <property type="status" value="NOT_ANNOTATED_CDS"/>
    <property type="molecule type" value="Genomic_DNA"/>
</dbReference>
<dbReference type="GO" id="GO:0071364">
    <property type="term" value="P:cellular response to epidermal growth factor stimulus"/>
    <property type="evidence" value="ECO:0007669"/>
    <property type="project" value="Ensembl"/>
</dbReference>
<dbReference type="InterPro" id="IPR016245">
    <property type="entry name" value="Tyr_kinase_EGF/ERB/XmrK_rcpt"/>
</dbReference>
<dbReference type="Gene3D" id="1.20.5.100">
    <property type="entry name" value="Cytochrome c1, transmembrane anchor, C-terminal"/>
    <property type="match status" value="1"/>
</dbReference>
<comment type="function">
    <text evidence="22">In the nucleus is involved in transcriptional regulation. Associates with the 5'-TCAAATTC-3' sequence in the PTGS2/COX-2 promoter and activates its transcription. Implicated in transcriptional activation of CDKN1A; the function involves STAT3 and SRC. Involved in the transcription of rRNA genes by RNA Pol I and enhances protein synthesis and cell growth.</text>
</comment>
<dbReference type="PANTHER" id="PTHR24416">
    <property type="entry name" value="TYROSINE-PROTEIN KINASE RECEPTOR"/>
    <property type="match status" value="1"/>
</dbReference>
<evidence type="ECO:0000256" key="14">
    <source>
        <dbReference type="ARBA" id="ARBA00023136"/>
    </source>
</evidence>
<dbReference type="GO" id="GO:0016323">
    <property type="term" value="C:basolateral plasma membrane"/>
    <property type="evidence" value="ECO:0007669"/>
    <property type="project" value="Ensembl"/>
</dbReference>
<evidence type="ECO:0000256" key="20">
    <source>
        <dbReference type="ARBA" id="ARBA00023180"/>
    </source>
</evidence>
<dbReference type="PRINTS" id="PR00109">
    <property type="entry name" value="TYRKINASE"/>
</dbReference>
<keyword evidence="18" id="KW-0804">Transcription</keyword>
<evidence type="ECO:0000256" key="2">
    <source>
        <dbReference type="ARBA" id="ARBA00004199"/>
    </source>
</evidence>
<organism evidence="31 32">
    <name type="scientific">Pelodiscus sinensis</name>
    <name type="common">Chinese softshell turtle</name>
    <name type="synonym">Trionyx sinensis</name>
    <dbReference type="NCBI Taxonomy" id="13735"/>
    <lineage>
        <taxon>Eukaryota</taxon>
        <taxon>Metazoa</taxon>
        <taxon>Chordata</taxon>
        <taxon>Craniata</taxon>
        <taxon>Vertebrata</taxon>
        <taxon>Euteleostomi</taxon>
        <taxon>Archelosauria</taxon>
        <taxon>Testudinata</taxon>
        <taxon>Testudines</taxon>
        <taxon>Cryptodira</taxon>
        <taxon>Trionychia</taxon>
        <taxon>Trionychidae</taxon>
        <taxon>Pelodiscus</taxon>
    </lineage>
</organism>
<proteinExistence type="inferred from homology"/>
<dbReference type="Gene3D" id="3.80.20.20">
    <property type="entry name" value="Receptor L-domain"/>
    <property type="match status" value="2"/>
</dbReference>
<dbReference type="SMART" id="SM00261">
    <property type="entry name" value="FU"/>
    <property type="match status" value="1"/>
</dbReference>
<dbReference type="GO" id="GO:0048709">
    <property type="term" value="P:oligodendrocyte differentiation"/>
    <property type="evidence" value="ECO:0007669"/>
    <property type="project" value="Ensembl"/>
</dbReference>
<gene>
    <name evidence="31" type="primary">ERBB2</name>
</gene>
<reference evidence="31" key="4">
    <citation type="submission" date="2025-09" db="UniProtKB">
        <authorList>
            <consortium name="Ensembl"/>
        </authorList>
    </citation>
    <scope>IDENTIFICATION</scope>
</reference>
<feature type="binding site" evidence="26 27">
    <location>
        <position position="717"/>
    </location>
    <ligand>
        <name>ATP</name>
        <dbReference type="ChEBI" id="CHEBI:30616"/>
    </ligand>
</feature>
<comment type="catalytic activity">
    <reaction evidence="23">
        <text>L-tyrosyl-[protein] + ATP = O-phospho-L-tyrosyl-[protein] + ADP + H(+)</text>
        <dbReference type="Rhea" id="RHEA:10596"/>
        <dbReference type="Rhea" id="RHEA-COMP:10136"/>
        <dbReference type="Rhea" id="RHEA-COMP:20101"/>
        <dbReference type="ChEBI" id="CHEBI:15378"/>
        <dbReference type="ChEBI" id="CHEBI:30616"/>
        <dbReference type="ChEBI" id="CHEBI:46858"/>
        <dbReference type="ChEBI" id="CHEBI:61978"/>
        <dbReference type="ChEBI" id="CHEBI:456216"/>
        <dbReference type="EC" id="2.7.10.1"/>
    </reaction>
</comment>
<dbReference type="GO" id="GO:0033088">
    <property type="term" value="P:negative regulation of immature T cell proliferation in thymus"/>
    <property type="evidence" value="ECO:0007669"/>
    <property type="project" value="Ensembl"/>
</dbReference>
<evidence type="ECO:0000256" key="3">
    <source>
        <dbReference type="ARBA" id="ARBA00004556"/>
    </source>
</evidence>
<evidence type="ECO:0000256" key="1">
    <source>
        <dbReference type="ARBA" id="ARBA00004123"/>
    </source>
</evidence>
<keyword evidence="7 29" id="KW-0812">Transmembrane</keyword>
<dbReference type="GO" id="GO:0008045">
    <property type="term" value="P:motor neuron axon guidance"/>
    <property type="evidence" value="ECO:0007669"/>
    <property type="project" value="Ensembl"/>
</dbReference>
<evidence type="ECO:0000256" key="17">
    <source>
        <dbReference type="ARBA" id="ARBA00023159"/>
    </source>
</evidence>
<sequence length="1212" mass="133709">LFLPTPPAVCTGTDMKLLRPSSPENHYAALRHLYQDCQVVQGNLEITYLGPDANTTFLKVSDLAGLELSTFPSPILGGWQTPRWCRATWRSRTWGRTPTRPSSRPQPRDMRASRYCPACLRGSALTRLCAGAGGGGAAGLGCDSVRQRWATWGSMVHVVRYLPPALHHIHGPCGPVSPPCPASHPWSRPLPAGPSMGLPQTCSGLEGRSPSPPPHTECIWRCAPAARCAAPVRGRRWGWSHFPPSPILQGQSLGSKLAGYLEPAPSFEGKLRPRLGTLSPTPDNYLATEVGSLSTESAQKCEKCSKPCPEVCYGLGMDTLKGVRAVNSSNIQAFARCTKIFGSLAFLPETFKGDPATNTAPLDPEQLKIFESLEELTGGWDKFLYIEAWPETFPDLSIFQNLRIIRGRVLHNGAYALTLQNLPIVSLGLRSLREISSGMVLAHQNPNLCFLQNVPWGELFRSRRQMFFPPGWRANSQCQSEGLVCFHLCKLGQCWGPGSMGQECVESCNFLDGATREHANGTRCLPCHPECLPQNGTETCNGSEADQCTACAHYRDGQHCVEKCPSGAKADSSFVTIWKYPDEHGVCQPCPTNCTHLCTIRNEDGCPVDQKPSQVTSIIAGVVGALLALVLILIIVVCIKRRWQQERKHTCSQASQGTWLLEQLTPSGALPNQAQMRILKETELKKVKVLGSGAFGTVYKGIWIPDGESVKIPVAIKVLRENTSPKANKEILDSLSRRVPPRLSDARWVCAHQWLRAAGRNSPTRGPFPAKRARSVPTRLCSQDLLNWCVQIAKGMSYLEDVRLVHRDLAARNVLVKSPNHVKITDFGLARLLDIDETEYHADGGKVPIKWMALESILRRRFTHQSDVWSYGVTVWELMTFGAKPYDGIPAREIPDLLEKGERLPQPPICTIDVYMIMVKCWMIDSECRPRFRELVTEFSRMARDPQRFVVVQNEDKMGLASPIDSTFYRALLEEEDMQDLVDAEEYLVPHQSFFNAEPSANGRRGAHVGDFTRSGLDGRNGRSAAWGALETGSDPAQPAASLQPGVKQEALRRPHARRVRRGLRGKQREASILQRYCEDPTSVTSDENKEPESGSYILPASCGTAPEYVNQMGARLSPGKHQRSQGSTLEKPKGHLGKNGLIKEPKSPFQGSFASAVENPEYLTPPHLSLANAFTQAFDNPYYWNQDPSKVNPTDAGSTTTPTAENPEYLG</sequence>
<keyword evidence="20" id="KW-0325">Glycoprotein</keyword>
<dbReference type="GO" id="GO:0007507">
    <property type="term" value="P:heart development"/>
    <property type="evidence" value="ECO:0007669"/>
    <property type="project" value="Ensembl"/>
</dbReference>
<dbReference type="GO" id="GO:0030307">
    <property type="term" value="P:positive regulation of cell growth"/>
    <property type="evidence" value="ECO:0007669"/>
    <property type="project" value="Ensembl"/>
</dbReference>
<dbReference type="GO" id="GO:0010008">
    <property type="term" value="C:endosome membrane"/>
    <property type="evidence" value="ECO:0007669"/>
    <property type="project" value="Ensembl"/>
</dbReference>
<dbReference type="GO" id="GO:0045727">
    <property type="term" value="P:positive regulation of translation"/>
    <property type="evidence" value="ECO:0007669"/>
    <property type="project" value="Ensembl"/>
</dbReference>
<dbReference type="Pfam" id="PF21314">
    <property type="entry name" value="TM_ErbB1"/>
    <property type="match status" value="1"/>
</dbReference>
<dbReference type="GO" id="GO:0042552">
    <property type="term" value="P:myelination"/>
    <property type="evidence" value="ECO:0007669"/>
    <property type="project" value="Ensembl"/>
</dbReference>
<dbReference type="GO" id="GO:0001042">
    <property type="term" value="F:RNA polymerase I core binding"/>
    <property type="evidence" value="ECO:0007669"/>
    <property type="project" value="Ensembl"/>
</dbReference>
<dbReference type="CDD" id="cd00064">
    <property type="entry name" value="FU"/>
    <property type="match status" value="1"/>
</dbReference>
<dbReference type="GO" id="GO:0043066">
    <property type="term" value="P:negative regulation of apoptotic process"/>
    <property type="evidence" value="ECO:0007669"/>
    <property type="project" value="TreeGrafter"/>
</dbReference>
<dbReference type="GO" id="GO:0038134">
    <property type="term" value="P:ERBB2-EGFR signaling pathway"/>
    <property type="evidence" value="ECO:0007669"/>
    <property type="project" value="Ensembl"/>
</dbReference>
<dbReference type="GO" id="GO:0042734">
    <property type="term" value="C:presynaptic membrane"/>
    <property type="evidence" value="ECO:0007669"/>
    <property type="project" value="Ensembl"/>
</dbReference>
<dbReference type="GO" id="GO:0071526">
    <property type="term" value="P:semaphorin-plexin signaling pathway"/>
    <property type="evidence" value="ECO:0007669"/>
    <property type="project" value="Ensembl"/>
</dbReference>
<dbReference type="EMBL" id="AGCU01048213">
    <property type="status" value="NOT_ANNOTATED_CDS"/>
    <property type="molecule type" value="Genomic_DNA"/>
</dbReference>
<dbReference type="InterPro" id="IPR036941">
    <property type="entry name" value="Rcpt_L-dom_sf"/>
</dbReference>
<dbReference type="GO" id="GO:0002116">
    <property type="term" value="C:semaphorin receptor complex"/>
    <property type="evidence" value="ECO:0007669"/>
    <property type="project" value="Ensembl"/>
</dbReference>
<evidence type="ECO:0000256" key="22">
    <source>
        <dbReference type="ARBA" id="ARBA00037619"/>
    </source>
</evidence>
<dbReference type="GO" id="GO:0038143">
    <property type="term" value="C:ERBB3:ERBB2 complex"/>
    <property type="evidence" value="ECO:0007669"/>
    <property type="project" value="Ensembl"/>
</dbReference>
<evidence type="ECO:0000256" key="4">
    <source>
        <dbReference type="ARBA" id="ARBA00022475"/>
    </source>
</evidence>
<dbReference type="EMBL" id="AGCU01048211">
    <property type="status" value="NOT_ANNOTATED_CDS"/>
    <property type="molecule type" value="Genomic_DNA"/>
</dbReference>
<dbReference type="EMBL" id="AGCU01048214">
    <property type="status" value="NOT_ANNOTATED_CDS"/>
    <property type="molecule type" value="Genomic_DNA"/>
</dbReference>
<dbReference type="InterPro" id="IPR032778">
    <property type="entry name" value="GF_recep_IV"/>
</dbReference>
<evidence type="ECO:0000256" key="16">
    <source>
        <dbReference type="ARBA" id="ARBA00023157"/>
    </source>
</evidence>
<dbReference type="InterPro" id="IPR011009">
    <property type="entry name" value="Kinase-like_dom_sf"/>
</dbReference>
<keyword evidence="11 24" id="KW-0067">ATP-binding</keyword>
<evidence type="ECO:0000256" key="25">
    <source>
        <dbReference type="PIRSR" id="PIRSR000619-1"/>
    </source>
</evidence>
<dbReference type="PROSITE" id="PS50011">
    <property type="entry name" value="PROTEIN_KINASE_DOM"/>
    <property type="match status" value="1"/>
</dbReference>
<dbReference type="GO" id="GO:0035025">
    <property type="term" value="P:positive regulation of Rho protein signal transduction"/>
    <property type="evidence" value="ECO:0007669"/>
    <property type="project" value="Ensembl"/>
</dbReference>
<evidence type="ECO:0000256" key="26">
    <source>
        <dbReference type="PIRSR" id="PIRSR000619-2"/>
    </source>
</evidence>
<dbReference type="HOGENOM" id="CLU_003384_1_1_1"/>
<evidence type="ECO:0000313" key="32">
    <source>
        <dbReference type="Proteomes" id="UP000007267"/>
    </source>
</evidence>
<reference evidence="32" key="1">
    <citation type="submission" date="2011-10" db="EMBL/GenBank/DDBJ databases">
        <authorList>
            <consortium name="Soft-shell Turtle Genome Consortium"/>
        </authorList>
    </citation>
    <scope>NUCLEOTIDE SEQUENCE [LARGE SCALE GENOMIC DNA]</scope>
    <source>
        <strain evidence="32">Daiwa-1</strain>
    </source>
</reference>
<dbReference type="GO" id="GO:0043209">
    <property type="term" value="C:myelin sheath"/>
    <property type="evidence" value="ECO:0007669"/>
    <property type="project" value="Ensembl"/>
</dbReference>
<evidence type="ECO:0000256" key="9">
    <source>
        <dbReference type="ARBA" id="ARBA00022741"/>
    </source>
</evidence>
<evidence type="ECO:0000256" key="29">
    <source>
        <dbReference type="SAM" id="Phobius"/>
    </source>
</evidence>
<dbReference type="GO" id="GO:0007528">
    <property type="term" value="P:neuromuscular junction development"/>
    <property type="evidence" value="ECO:0007669"/>
    <property type="project" value="Ensembl"/>
</dbReference>
<evidence type="ECO:0000256" key="18">
    <source>
        <dbReference type="ARBA" id="ARBA00023163"/>
    </source>
</evidence>
<dbReference type="SUPFAM" id="SSF52058">
    <property type="entry name" value="L domain-like"/>
    <property type="match status" value="2"/>
</dbReference>
<dbReference type="GO" id="GO:0019838">
    <property type="term" value="F:growth factor binding"/>
    <property type="evidence" value="ECO:0007669"/>
    <property type="project" value="Ensembl"/>
</dbReference>
<evidence type="ECO:0000256" key="10">
    <source>
        <dbReference type="ARBA" id="ARBA00022777"/>
    </source>
</evidence>
<evidence type="ECO:0000256" key="15">
    <source>
        <dbReference type="ARBA" id="ARBA00023137"/>
    </source>
</evidence>
<dbReference type="InterPro" id="IPR006212">
    <property type="entry name" value="Furin_repeat"/>
</dbReference>
<evidence type="ECO:0000256" key="5">
    <source>
        <dbReference type="ARBA" id="ARBA00022553"/>
    </source>
</evidence>
<keyword evidence="6 24" id="KW-0808">Transferase</keyword>
<dbReference type="GO" id="GO:0031594">
    <property type="term" value="C:neuromuscular junction"/>
    <property type="evidence" value="ECO:0007669"/>
    <property type="project" value="Ensembl"/>
</dbReference>
<evidence type="ECO:0000256" key="13">
    <source>
        <dbReference type="ARBA" id="ARBA00023015"/>
    </source>
</evidence>
<dbReference type="EMBL" id="AGCU01048209">
    <property type="status" value="NOT_ANNOTATED_CDS"/>
    <property type="molecule type" value="Genomic_DNA"/>
</dbReference>
<keyword evidence="21" id="KW-0539">Nucleus</keyword>
<keyword evidence="17" id="KW-0010">Activator</keyword>
<feature type="region of interest" description="Disordered" evidence="28">
    <location>
        <begin position="1182"/>
        <end position="1212"/>
    </location>
</feature>
<keyword evidence="19 24" id="KW-0675">Receptor</keyword>
<dbReference type="GO" id="GO:0043125">
    <property type="term" value="F:ErbB-3 class receptor binding"/>
    <property type="evidence" value="ECO:0007669"/>
    <property type="project" value="Ensembl"/>
</dbReference>
<dbReference type="PROSITE" id="PS00107">
    <property type="entry name" value="PROTEIN_KINASE_ATP"/>
    <property type="match status" value="1"/>
</dbReference>
<keyword evidence="16" id="KW-1015">Disulfide bond</keyword>
<dbReference type="InterPro" id="IPR017441">
    <property type="entry name" value="Protein_kinase_ATP_BS"/>
</dbReference>
<dbReference type="Gene3D" id="3.30.200.20">
    <property type="entry name" value="Phosphorylase Kinase, domain 1"/>
    <property type="match status" value="1"/>
</dbReference>
<dbReference type="Pfam" id="PF14843">
    <property type="entry name" value="GF_recep_IV"/>
    <property type="match status" value="1"/>
</dbReference>
<dbReference type="GO" id="GO:0015026">
    <property type="term" value="F:coreceptor activity"/>
    <property type="evidence" value="ECO:0007669"/>
    <property type="project" value="Ensembl"/>
</dbReference>
<dbReference type="GO" id="GO:0043410">
    <property type="term" value="P:positive regulation of MAPK cascade"/>
    <property type="evidence" value="ECO:0007669"/>
    <property type="project" value="TreeGrafter"/>
</dbReference>
<evidence type="ECO:0000313" key="31">
    <source>
        <dbReference type="Ensembl" id="ENSPSIP00000007383.1"/>
    </source>
</evidence>
<dbReference type="SMR" id="K7FH73"/>
<dbReference type="Pfam" id="PF07714">
    <property type="entry name" value="PK_Tyr_Ser-Thr"/>
    <property type="match status" value="2"/>
</dbReference>
<dbReference type="eggNOG" id="KOG1025">
    <property type="taxonomic scope" value="Eukaryota"/>
</dbReference>
<dbReference type="GO" id="GO:0038135">
    <property type="term" value="P:ERBB2-ERBB4 signaling pathway"/>
    <property type="evidence" value="ECO:0007669"/>
    <property type="project" value="Ensembl"/>
</dbReference>
<keyword evidence="14 24" id="KW-0472">Membrane</keyword>
<dbReference type="Ensembl" id="ENSPSIT00000007424.1">
    <property type="protein sequence ID" value="ENSPSIP00000007383.1"/>
    <property type="gene ID" value="ENSPSIG00000006653.1"/>
</dbReference>
<dbReference type="SUPFAM" id="SSF57184">
    <property type="entry name" value="Growth factor receptor domain"/>
    <property type="match status" value="1"/>
</dbReference>
<dbReference type="PANTHER" id="PTHR24416:SF137">
    <property type="entry name" value="RECEPTOR TYROSINE-PROTEIN KINASE ERBB-2"/>
    <property type="match status" value="1"/>
</dbReference>
<feature type="active site" description="Proton acceptor" evidence="25">
    <location>
        <position position="808"/>
    </location>
</feature>
<dbReference type="InterPro" id="IPR001245">
    <property type="entry name" value="Ser-Thr/Tyr_kinase_cat_dom"/>
</dbReference>
<dbReference type="SMART" id="SM00219">
    <property type="entry name" value="TyrKc"/>
    <property type="match status" value="1"/>
</dbReference>
<comment type="subcellular location">
    <subcellularLocation>
        <location evidence="2">Cell projection</location>
        <location evidence="2">Ruffle membrane</location>
        <topology evidence="2">Single-pass type I membrane protein</topology>
    </subcellularLocation>
    <subcellularLocation>
        <location evidence="3">Cytoplasm</location>
        <location evidence="3">Perinuclear region</location>
    </subcellularLocation>
    <subcellularLocation>
        <location evidence="1">Nucleus</location>
    </subcellularLocation>
</comment>
<evidence type="ECO:0000256" key="21">
    <source>
        <dbReference type="ARBA" id="ARBA00023242"/>
    </source>
</evidence>
<dbReference type="Gene3D" id="2.10.220.10">
    <property type="entry name" value="Hormone Receptor, Insulin-like Growth Factor Receptor 1, Chain A, domain 2"/>
    <property type="match status" value="1"/>
</dbReference>
<dbReference type="GO" id="GO:0005654">
    <property type="term" value="C:nucleoplasm"/>
    <property type="evidence" value="ECO:0007669"/>
    <property type="project" value="Ensembl"/>
</dbReference>
<feature type="domain" description="Protein kinase" evidence="30">
    <location>
        <begin position="684"/>
        <end position="950"/>
    </location>
</feature>
<evidence type="ECO:0000256" key="23">
    <source>
        <dbReference type="ARBA" id="ARBA00051243"/>
    </source>
</evidence>
<dbReference type="GO" id="GO:0043491">
    <property type="term" value="P:phosphatidylinositol 3-kinase/protein kinase B signal transduction"/>
    <property type="evidence" value="ECO:0007669"/>
    <property type="project" value="Ensembl"/>
</dbReference>
<protein>
    <recommendedName>
        <fullName evidence="24">Receptor protein-tyrosine kinase</fullName>
        <ecNumber evidence="24">2.7.10.1</ecNumber>
    </recommendedName>
</protein>
<dbReference type="Pfam" id="PF01030">
    <property type="entry name" value="Recep_L_domain"/>
    <property type="match status" value="1"/>
</dbReference>
<dbReference type="GO" id="GO:0032587">
    <property type="term" value="C:ruffle membrane"/>
    <property type="evidence" value="ECO:0007669"/>
    <property type="project" value="UniProtKB-SubCell"/>
</dbReference>
<dbReference type="GO" id="GO:0004714">
    <property type="term" value="F:transmembrane receptor protein tyrosine kinase activity"/>
    <property type="evidence" value="ECO:0007669"/>
    <property type="project" value="UniProtKB-EC"/>
</dbReference>
<keyword evidence="4" id="KW-1003">Cell membrane</keyword>
<evidence type="ECO:0000256" key="28">
    <source>
        <dbReference type="SAM" id="MobiDB-lite"/>
    </source>
</evidence>
<dbReference type="GO" id="GO:0038133">
    <property type="term" value="P:ERBB2-ERBB3 signaling pathway"/>
    <property type="evidence" value="ECO:0007669"/>
    <property type="project" value="Ensembl"/>
</dbReference>
<dbReference type="FunFam" id="2.10.220.10:FF:000009">
    <property type="entry name" value="Receptor protein-tyrosine kinase"/>
    <property type="match status" value="1"/>
</dbReference>
<dbReference type="PROSITE" id="PS00109">
    <property type="entry name" value="PROTEIN_KINASE_TYR"/>
    <property type="match status" value="1"/>
</dbReference>
<dbReference type="GO" id="GO:0070372">
    <property type="term" value="P:regulation of ERK1 and ERK2 cascade"/>
    <property type="evidence" value="ECO:0007669"/>
    <property type="project" value="Ensembl"/>
</dbReference>
<dbReference type="GO" id="GO:0046982">
    <property type="term" value="F:protein heterodimerization activity"/>
    <property type="evidence" value="ECO:0007669"/>
    <property type="project" value="Ensembl"/>
</dbReference>
<keyword evidence="13" id="KW-0805">Transcription regulation</keyword>
<dbReference type="GO" id="GO:0045943">
    <property type="term" value="P:positive regulation of transcription by RNA polymerase I"/>
    <property type="evidence" value="ECO:0007669"/>
    <property type="project" value="Ensembl"/>
</dbReference>
<accession>K7FH73</accession>
<dbReference type="EMBL" id="AGCU01048212">
    <property type="status" value="NOT_ANNOTATED_CDS"/>
    <property type="molecule type" value="Genomic_DNA"/>
</dbReference>
<dbReference type="EMBL" id="AGCU01048208">
    <property type="status" value="NOT_ANNOTATED_CDS"/>
    <property type="molecule type" value="Genomic_DNA"/>
</dbReference>
<feature type="transmembrane region" description="Helical" evidence="29">
    <location>
        <begin position="618"/>
        <end position="639"/>
    </location>
</feature>
<dbReference type="Proteomes" id="UP000007267">
    <property type="component" value="Unassembled WGS sequence"/>
</dbReference>